<evidence type="ECO:0000256" key="1">
    <source>
        <dbReference type="SAM" id="Phobius"/>
    </source>
</evidence>
<keyword evidence="1" id="KW-0812">Transmembrane</keyword>
<name>A0ABY5K4T8_9CELL</name>
<keyword evidence="1" id="KW-0472">Membrane</keyword>
<feature type="transmembrane region" description="Helical" evidence="1">
    <location>
        <begin position="6"/>
        <end position="26"/>
    </location>
</feature>
<proteinExistence type="predicted"/>
<protein>
    <submittedName>
        <fullName evidence="2">Uncharacterized protein</fullName>
    </submittedName>
</protein>
<gene>
    <name evidence="2" type="ORF">NP075_15035</name>
</gene>
<accession>A0ABY5K4T8</accession>
<evidence type="ECO:0000313" key="3">
    <source>
        <dbReference type="Proteomes" id="UP001317322"/>
    </source>
</evidence>
<dbReference type="Proteomes" id="UP001317322">
    <property type="component" value="Chromosome"/>
</dbReference>
<dbReference type="EMBL" id="CP101989">
    <property type="protein sequence ID" value="UUI64421.1"/>
    <property type="molecule type" value="Genomic_DNA"/>
</dbReference>
<evidence type="ECO:0000313" key="2">
    <source>
        <dbReference type="EMBL" id="UUI64421.1"/>
    </source>
</evidence>
<sequence length="43" mass="4606">MAGGTALLGLAGTSLTFGLWWAYHVIPSELVGHRHDERVLAAM</sequence>
<keyword evidence="1" id="KW-1133">Transmembrane helix</keyword>
<dbReference type="RefSeq" id="WP_255630097.1">
    <property type="nucleotide sequence ID" value="NZ_CP101989.1"/>
</dbReference>
<reference evidence="2 3" key="1">
    <citation type="submission" date="2022-07" db="EMBL/GenBank/DDBJ databases">
        <title>Novel species in genus cellulomonas.</title>
        <authorList>
            <person name="Ye L."/>
        </authorList>
    </citation>
    <scope>NUCLEOTIDE SEQUENCE [LARGE SCALE GENOMIC DNA]</scope>
    <source>
        <strain evidence="3">zg-Y908</strain>
    </source>
</reference>
<organism evidence="2 3">
    <name type="scientific">Cellulomonas wangsupingiae</name>
    <dbReference type="NCBI Taxonomy" id="2968085"/>
    <lineage>
        <taxon>Bacteria</taxon>
        <taxon>Bacillati</taxon>
        <taxon>Actinomycetota</taxon>
        <taxon>Actinomycetes</taxon>
        <taxon>Micrococcales</taxon>
        <taxon>Cellulomonadaceae</taxon>
        <taxon>Cellulomonas</taxon>
    </lineage>
</organism>
<keyword evidence="3" id="KW-1185">Reference proteome</keyword>